<name>A0AAV2QES9_MEGNR</name>
<proteinExistence type="predicted"/>
<dbReference type="Proteomes" id="UP001497623">
    <property type="component" value="Unassembled WGS sequence"/>
</dbReference>
<comment type="caution">
    <text evidence="2">The sequence shown here is derived from an EMBL/GenBank/DDBJ whole genome shotgun (WGS) entry which is preliminary data.</text>
</comment>
<gene>
    <name evidence="2" type="ORF">MNOR_LOCUS12125</name>
</gene>
<sequence>MELSWCHIFPKMLLIKLLPNDLTFSKSMYAERNWKLYCIFALISPKRKPDALKSLTSFMYLLCLAITTGTFTDPCYLVVIFLTNLELIQGDQLQAYLELESIRQPLRLATKCHMRAYGIRFTDAVIRYLHCPYCQSLPTKECCNRSISQLRHRDRVGLVLCTLCIWHLLLGDRFSSPARYLCCESQISQATVTSSVHSNHRNTTGSQHSSHTPPQKLYKQHSVDSVISNRQSLYKQYSVDSVTSNRQSFSKLIVNSNSSEELDMREKE</sequence>
<organism evidence="2 3">
    <name type="scientific">Meganyctiphanes norvegica</name>
    <name type="common">Northern krill</name>
    <name type="synonym">Thysanopoda norvegica</name>
    <dbReference type="NCBI Taxonomy" id="48144"/>
    <lineage>
        <taxon>Eukaryota</taxon>
        <taxon>Metazoa</taxon>
        <taxon>Ecdysozoa</taxon>
        <taxon>Arthropoda</taxon>
        <taxon>Crustacea</taxon>
        <taxon>Multicrustacea</taxon>
        <taxon>Malacostraca</taxon>
        <taxon>Eumalacostraca</taxon>
        <taxon>Eucarida</taxon>
        <taxon>Euphausiacea</taxon>
        <taxon>Euphausiidae</taxon>
        <taxon>Meganyctiphanes</taxon>
    </lineage>
</organism>
<accession>A0AAV2QES9</accession>
<evidence type="ECO:0000256" key="1">
    <source>
        <dbReference type="SAM" id="MobiDB-lite"/>
    </source>
</evidence>
<dbReference type="AlphaFoldDB" id="A0AAV2QES9"/>
<keyword evidence="3" id="KW-1185">Reference proteome</keyword>
<protein>
    <submittedName>
        <fullName evidence="2">Uncharacterized protein</fullName>
    </submittedName>
</protein>
<evidence type="ECO:0000313" key="2">
    <source>
        <dbReference type="EMBL" id="CAL4083299.1"/>
    </source>
</evidence>
<feature type="compositionally biased region" description="Polar residues" evidence="1">
    <location>
        <begin position="194"/>
        <end position="213"/>
    </location>
</feature>
<dbReference type="EMBL" id="CAXKWB010006556">
    <property type="protein sequence ID" value="CAL4083299.1"/>
    <property type="molecule type" value="Genomic_DNA"/>
</dbReference>
<feature type="region of interest" description="Disordered" evidence="1">
    <location>
        <begin position="194"/>
        <end position="221"/>
    </location>
</feature>
<evidence type="ECO:0000313" key="3">
    <source>
        <dbReference type="Proteomes" id="UP001497623"/>
    </source>
</evidence>
<reference evidence="2 3" key="1">
    <citation type="submission" date="2024-05" db="EMBL/GenBank/DDBJ databases">
        <authorList>
            <person name="Wallberg A."/>
        </authorList>
    </citation>
    <scope>NUCLEOTIDE SEQUENCE [LARGE SCALE GENOMIC DNA]</scope>
</reference>